<dbReference type="STRING" id="546266.NEIMUCOT_03756"/>
<sequence length="73" mass="8328">MESKQQTKIILCSDDGVPLRLPEECHCMQVDVPPEVLLQQIHALSKKVGLYRTIKVCFVEEPPEFDTANGKRF</sequence>
<dbReference type="RefSeq" id="WP_003740967.1">
    <property type="nucleotide sequence ID" value="NZ_ACDX02000001.1"/>
</dbReference>
<gene>
    <name evidence="1" type="ORF">NEIMUCOT_03756</name>
</gene>
<comment type="caution">
    <text evidence="1">The sequence shown here is derived from an EMBL/GenBank/DDBJ whole genome shotgun (WGS) entry which is preliminary data.</text>
</comment>
<evidence type="ECO:0000313" key="1">
    <source>
        <dbReference type="EMBL" id="EFC89956.1"/>
    </source>
</evidence>
<evidence type="ECO:0000313" key="2">
    <source>
        <dbReference type="Proteomes" id="UP000003344"/>
    </source>
</evidence>
<dbReference type="EMBL" id="ACDX02000001">
    <property type="protein sequence ID" value="EFC89956.1"/>
    <property type="molecule type" value="Genomic_DNA"/>
</dbReference>
<organism evidence="1 2">
    <name type="scientific">Neisseria mucosa (strain ATCC 25996 / DSM 4631 / NCTC 10774 / M26)</name>
    <dbReference type="NCBI Taxonomy" id="546266"/>
    <lineage>
        <taxon>Bacteria</taxon>
        <taxon>Pseudomonadati</taxon>
        <taxon>Pseudomonadota</taxon>
        <taxon>Betaproteobacteria</taxon>
        <taxon>Neisseriales</taxon>
        <taxon>Neisseriaceae</taxon>
        <taxon>Neisseria</taxon>
    </lineage>
</organism>
<proteinExistence type="predicted"/>
<dbReference type="AlphaFoldDB" id="D2ZT23"/>
<name>D2ZT23_NEIM2</name>
<accession>D2ZT23</accession>
<reference evidence="1 2" key="1">
    <citation type="submission" date="2009-10" db="EMBL/GenBank/DDBJ databases">
        <authorList>
            <person name="Weinstock G."/>
            <person name="Sodergren E."/>
            <person name="Clifton S."/>
            <person name="Fulton L."/>
            <person name="Fulton B."/>
            <person name="Courtney L."/>
            <person name="Fronick C."/>
            <person name="Harrison M."/>
            <person name="Strong C."/>
            <person name="Farmer C."/>
            <person name="Delahaunty K."/>
            <person name="Markovic C."/>
            <person name="Hall O."/>
            <person name="Minx P."/>
            <person name="Tomlinson C."/>
            <person name="Mitreva M."/>
            <person name="Nelson J."/>
            <person name="Hou S."/>
            <person name="Wollam A."/>
            <person name="Pepin K.H."/>
            <person name="Johnson M."/>
            <person name="Bhonagiri V."/>
            <person name="Nash W.E."/>
            <person name="Warren W."/>
            <person name="Chinwalla A."/>
            <person name="Mardis E.R."/>
            <person name="Wilson R.K."/>
        </authorList>
    </citation>
    <scope>NUCLEOTIDE SEQUENCE [LARGE SCALE GENOMIC DNA]</scope>
    <source>
        <strain evidence="2">ATCC 25996 / DSM 4631 / NCTC 10774 / M26</strain>
    </source>
</reference>
<protein>
    <submittedName>
        <fullName evidence="1">Uncharacterized protein</fullName>
    </submittedName>
</protein>
<dbReference type="Proteomes" id="UP000003344">
    <property type="component" value="Unassembled WGS sequence"/>
</dbReference>